<protein>
    <recommendedName>
        <fullName evidence="2">Nephrocystin 3-like N-terminal domain-containing protein</fullName>
    </recommendedName>
</protein>
<dbReference type="PANTHER" id="PTHR10039">
    <property type="entry name" value="AMELOGENIN"/>
    <property type="match status" value="1"/>
</dbReference>
<dbReference type="STRING" id="1231657.A0A1Y1ZUS3"/>
<dbReference type="Proteomes" id="UP000193144">
    <property type="component" value="Unassembled WGS sequence"/>
</dbReference>
<dbReference type="OrthoDB" id="443402at2759"/>
<name>A0A1Y1ZUS3_9PLEO</name>
<proteinExistence type="predicted"/>
<evidence type="ECO:0000256" key="1">
    <source>
        <dbReference type="ARBA" id="ARBA00022737"/>
    </source>
</evidence>
<gene>
    <name evidence="3" type="ORF">BCR34DRAFT_599428</name>
</gene>
<sequence length="392" mass="44354">MFELLSSFENRIRNISLSAFIWNEGSSMQRSQSGVLLSLLHELLSKHRMLSFQLLVISSGSVRGVPSDWSRLDLERTFVETLHTCSGSMCLFIDGLDEIDRKIEGGLPSLLSLISTLKDTPGLKICVASRPELQIQDELASFPRLLLQELTRADIYSYTLGDIITVEHANDWLVSTSPPAFAQEPIPQLADIIVTKAEGVFLWVHLVLSGIRNGLVNYDSWDMLMERIEALPSELNELYETIWRRFSGENPLYQHRAALYFNLLNFDWFSGMPFLQLMFASDSPSQKPVLGDGVRFSAKNLITACEILHRQLWARCGGFVEVIQGGNSARIPGGHQSEEAMLFSKLEYFRHYRVKFIHRSAHEFLTKTTEGRKILGYDENPAANHVFALVLA</sequence>
<evidence type="ECO:0000313" key="3">
    <source>
        <dbReference type="EMBL" id="ORY14009.1"/>
    </source>
</evidence>
<evidence type="ECO:0000313" key="4">
    <source>
        <dbReference type="Proteomes" id="UP000193144"/>
    </source>
</evidence>
<feature type="domain" description="Nephrocystin 3-like N-terminal" evidence="2">
    <location>
        <begin position="14"/>
        <end position="130"/>
    </location>
</feature>
<keyword evidence="4" id="KW-1185">Reference proteome</keyword>
<dbReference type="EMBL" id="MCFA01000036">
    <property type="protein sequence ID" value="ORY14009.1"/>
    <property type="molecule type" value="Genomic_DNA"/>
</dbReference>
<reference evidence="3 4" key="1">
    <citation type="submission" date="2016-07" db="EMBL/GenBank/DDBJ databases">
        <title>Pervasive Adenine N6-methylation of Active Genes in Fungi.</title>
        <authorList>
            <consortium name="DOE Joint Genome Institute"/>
            <person name="Mondo S.J."/>
            <person name="Dannebaum R.O."/>
            <person name="Kuo R.C."/>
            <person name="Labutti K."/>
            <person name="Haridas S."/>
            <person name="Kuo A."/>
            <person name="Salamov A."/>
            <person name="Ahrendt S.R."/>
            <person name="Lipzen A."/>
            <person name="Sullivan W."/>
            <person name="Andreopoulos W.B."/>
            <person name="Clum A."/>
            <person name="Lindquist E."/>
            <person name="Daum C."/>
            <person name="Ramamoorthy G.K."/>
            <person name="Gryganskyi A."/>
            <person name="Culley D."/>
            <person name="Magnuson J.K."/>
            <person name="James T.Y."/>
            <person name="O'Malley M.A."/>
            <person name="Stajich J.E."/>
            <person name="Spatafora J.W."/>
            <person name="Visel A."/>
            <person name="Grigoriev I.V."/>
        </authorList>
    </citation>
    <scope>NUCLEOTIDE SEQUENCE [LARGE SCALE GENOMIC DNA]</scope>
    <source>
        <strain evidence="3 4">CBS 115471</strain>
    </source>
</reference>
<comment type="caution">
    <text evidence="3">The sequence shown here is derived from an EMBL/GenBank/DDBJ whole genome shotgun (WGS) entry which is preliminary data.</text>
</comment>
<dbReference type="InterPro" id="IPR056884">
    <property type="entry name" value="NPHP3-like_N"/>
</dbReference>
<organism evidence="3 4">
    <name type="scientific">Clohesyomyces aquaticus</name>
    <dbReference type="NCBI Taxonomy" id="1231657"/>
    <lineage>
        <taxon>Eukaryota</taxon>
        <taxon>Fungi</taxon>
        <taxon>Dikarya</taxon>
        <taxon>Ascomycota</taxon>
        <taxon>Pezizomycotina</taxon>
        <taxon>Dothideomycetes</taxon>
        <taxon>Pleosporomycetidae</taxon>
        <taxon>Pleosporales</taxon>
        <taxon>Lindgomycetaceae</taxon>
        <taxon>Clohesyomyces</taxon>
    </lineage>
</organism>
<dbReference type="Pfam" id="PF24883">
    <property type="entry name" value="NPHP3_N"/>
    <property type="match status" value="1"/>
</dbReference>
<dbReference type="PANTHER" id="PTHR10039:SF5">
    <property type="entry name" value="NACHT DOMAIN-CONTAINING PROTEIN"/>
    <property type="match status" value="1"/>
</dbReference>
<dbReference type="AlphaFoldDB" id="A0A1Y1ZUS3"/>
<evidence type="ECO:0000259" key="2">
    <source>
        <dbReference type="Pfam" id="PF24883"/>
    </source>
</evidence>
<keyword evidence="1" id="KW-0677">Repeat</keyword>
<accession>A0A1Y1ZUS3</accession>